<gene>
    <name evidence="2" type="ORF">Mal4_02130</name>
</gene>
<dbReference type="OrthoDB" id="1272872at2"/>
<feature type="transmembrane region" description="Helical" evidence="1">
    <location>
        <begin position="52"/>
        <end position="70"/>
    </location>
</feature>
<feature type="transmembrane region" description="Helical" evidence="1">
    <location>
        <begin position="12"/>
        <end position="32"/>
    </location>
</feature>
<dbReference type="KEGG" id="mri:Mal4_02130"/>
<keyword evidence="1" id="KW-0812">Transmembrane</keyword>
<keyword evidence="1" id="KW-1133">Transmembrane helix</keyword>
<keyword evidence="1" id="KW-0472">Membrane</keyword>
<organism evidence="2 3">
    <name type="scientific">Maioricimonas rarisocia</name>
    <dbReference type="NCBI Taxonomy" id="2528026"/>
    <lineage>
        <taxon>Bacteria</taxon>
        <taxon>Pseudomonadati</taxon>
        <taxon>Planctomycetota</taxon>
        <taxon>Planctomycetia</taxon>
        <taxon>Planctomycetales</taxon>
        <taxon>Planctomycetaceae</taxon>
        <taxon>Maioricimonas</taxon>
    </lineage>
</organism>
<evidence type="ECO:0000313" key="3">
    <source>
        <dbReference type="Proteomes" id="UP000320496"/>
    </source>
</evidence>
<dbReference type="Proteomes" id="UP000320496">
    <property type="component" value="Chromosome"/>
</dbReference>
<feature type="transmembrane region" description="Helical" evidence="1">
    <location>
        <begin position="91"/>
        <end position="109"/>
    </location>
</feature>
<proteinExistence type="predicted"/>
<name>A0A517Z0B6_9PLAN</name>
<keyword evidence="3" id="KW-1185">Reference proteome</keyword>
<dbReference type="AlphaFoldDB" id="A0A517Z0B6"/>
<accession>A0A517Z0B6</accession>
<protein>
    <submittedName>
        <fullName evidence="2">Uncharacterized protein</fullName>
    </submittedName>
</protein>
<dbReference type="EMBL" id="CP036275">
    <property type="protein sequence ID" value="QDU35931.1"/>
    <property type="molecule type" value="Genomic_DNA"/>
</dbReference>
<evidence type="ECO:0000313" key="2">
    <source>
        <dbReference type="EMBL" id="QDU35931.1"/>
    </source>
</evidence>
<reference evidence="2 3" key="1">
    <citation type="submission" date="2019-02" db="EMBL/GenBank/DDBJ databases">
        <title>Deep-cultivation of Planctomycetes and their phenomic and genomic characterization uncovers novel biology.</title>
        <authorList>
            <person name="Wiegand S."/>
            <person name="Jogler M."/>
            <person name="Boedeker C."/>
            <person name="Pinto D."/>
            <person name="Vollmers J."/>
            <person name="Rivas-Marin E."/>
            <person name="Kohn T."/>
            <person name="Peeters S.H."/>
            <person name="Heuer A."/>
            <person name="Rast P."/>
            <person name="Oberbeckmann S."/>
            <person name="Bunk B."/>
            <person name="Jeske O."/>
            <person name="Meyerdierks A."/>
            <person name="Storesund J.E."/>
            <person name="Kallscheuer N."/>
            <person name="Luecker S."/>
            <person name="Lage O.M."/>
            <person name="Pohl T."/>
            <person name="Merkel B.J."/>
            <person name="Hornburger P."/>
            <person name="Mueller R.-W."/>
            <person name="Bruemmer F."/>
            <person name="Labrenz M."/>
            <person name="Spormann A.M."/>
            <person name="Op den Camp H."/>
            <person name="Overmann J."/>
            <person name="Amann R."/>
            <person name="Jetten M.S.M."/>
            <person name="Mascher T."/>
            <person name="Medema M.H."/>
            <person name="Devos D.P."/>
            <person name="Kaster A.-K."/>
            <person name="Ovreas L."/>
            <person name="Rohde M."/>
            <person name="Galperin M.Y."/>
            <person name="Jogler C."/>
        </authorList>
    </citation>
    <scope>NUCLEOTIDE SEQUENCE [LARGE SCALE GENOMIC DNA]</scope>
    <source>
        <strain evidence="2 3">Mal4</strain>
    </source>
</reference>
<dbReference type="RefSeq" id="WP_145366647.1">
    <property type="nucleotide sequence ID" value="NZ_CP036275.1"/>
</dbReference>
<sequence length="117" mass="12555">MHDPETGKATYALGVLLFGWAEILLEGFSAWLANPLWLLTLVLILVPVPRPLPLATSLAGLALALSFLLYESILLDEAGNKGEILGYGPGYWLWGASFVALLVTSMLPVQSSESPCI</sequence>
<evidence type="ECO:0000256" key="1">
    <source>
        <dbReference type="SAM" id="Phobius"/>
    </source>
</evidence>